<evidence type="ECO:0000259" key="7">
    <source>
        <dbReference type="PROSITE" id="PS50887"/>
    </source>
</evidence>
<keyword evidence="2" id="KW-1003">Cell membrane</keyword>
<dbReference type="PROSITE" id="PS50887">
    <property type="entry name" value="GGDEF"/>
    <property type="match status" value="1"/>
</dbReference>
<dbReference type="InterPro" id="IPR029787">
    <property type="entry name" value="Nucleotide_cyclase"/>
</dbReference>
<evidence type="ECO:0000313" key="9">
    <source>
        <dbReference type="Proteomes" id="UP001241988"/>
    </source>
</evidence>
<keyword evidence="9" id="KW-1185">Reference proteome</keyword>
<accession>A0ABU0GPR2</accession>
<reference evidence="8 9" key="1">
    <citation type="submission" date="2023-07" db="EMBL/GenBank/DDBJ databases">
        <title>Genomic Encyclopedia of Type Strains, Phase IV (KMG-IV): sequencing the most valuable type-strain genomes for metagenomic binning, comparative biology and taxonomic classification.</title>
        <authorList>
            <person name="Goeker M."/>
        </authorList>
    </citation>
    <scope>NUCLEOTIDE SEQUENCE [LARGE SCALE GENOMIC DNA]</scope>
    <source>
        <strain evidence="8 9">DSM 16419</strain>
    </source>
</reference>
<dbReference type="Pfam" id="PF00990">
    <property type="entry name" value="GGDEF"/>
    <property type="match status" value="1"/>
</dbReference>
<feature type="transmembrane region" description="Helical" evidence="6">
    <location>
        <begin position="97"/>
        <end position="119"/>
    </location>
</feature>
<evidence type="ECO:0000256" key="6">
    <source>
        <dbReference type="SAM" id="Phobius"/>
    </source>
</evidence>
<feature type="transmembrane region" description="Helical" evidence="6">
    <location>
        <begin position="5"/>
        <end position="23"/>
    </location>
</feature>
<keyword evidence="3 6" id="KW-0812">Transmembrane</keyword>
<dbReference type="EMBL" id="JAUSWB010000001">
    <property type="protein sequence ID" value="MDQ0427350.1"/>
    <property type="molecule type" value="Genomic_DNA"/>
</dbReference>
<feature type="transmembrane region" description="Helical" evidence="6">
    <location>
        <begin position="140"/>
        <end position="157"/>
    </location>
</feature>
<evidence type="ECO:0000256" key="5">
    <source>
        <dbReference type="ARBA" id="ARBA00023136"/>
    </source>
</evidence>
<dbReference type="NCBIfam" id="TIGR00254">
    <property type="entry name" value="GGDEF"/>
    <property type="match status" value="1"/>
</dbReference>
<feature type="domain" description="GGDEF" evidence="7">
    <location>
        <begin position="227"/>
        <end position="362"/>
    </location>
</feature>
<comment type="caution">
    <text evidence="8">The sequence shown here is derived from an EMBL/GenBank/DDBJ whole genome shotgun (WGS) entry which is preliminary data.</text>
</comment>
<dbReference type="InterPro" id="IPR000160">
    <property type="entry name" value="GGDEF_dom"/>
</dbReference>
<evidence type="ECO:0000256" key="2">
    <source>
        <dbReference type="ARBA" id="ARBA00022475"/>
    </source>
</evidence>
<keyword evidence="5 6" id="KW-0472">Membrane</keyword>
<dbReference type="PANTHER" id="PTHR45138">
    <property type="entry name" value="REGULATORY COMPONENTS OF SENSORY TRANSDUCTION SYSTEM"/>
    <property type="match status" value="1"/>
</dbReference>
<dbReference type="InterPro" id="IPR050469">
    <property type="entry name" value="Diguanylate_Cyclase"/>
</dbReference>
<name>A0ABU0GPR2_9BACL</name>
<dbReference type="GO" id="GO:0052621">
    <property type="term" value="F:diguanylate cyclase activity"/>
    <property type="evidence" value="ECO:0007669"/>
    <property type="project" value="UniProtKB-EC"/>
</dbReference>
<dbReference type="InterPro" id="IPR043128">
    <property type="entry name" value="Rev_trsase/Diguanyl_cyclase"/>
</dbReference>
<feature type="transmembrane region" description="Helical" evidence="6">
    <location>
        <begin position="38"/>
        <end position="59"/>
    </location>
</feature>
<dbReference type="Proteomes" id="UP001241988">
    <property type="component" value="Unassembled WGS sequence"/>
</dbReference>
<dbReference type="CDD" id="cd01949">
    <property type="entry name" value="GGDEF"/>
    <property type="match status" value="1"/>
</dbReference>
<protein>
    <submittedName>
        <fullName evidence="8">Diguanylate cyclase</fullName>
        <ecNumber evidence="8">2.7.7.65</ecNumber>
    </submittedName>
</protein>
<evidence type="ECO:0000256" key="4">
    <source>
        <dbReference type="ARBA" id="ARBA00022989"/>
    </source>
</evidence>
<evidence type="ECO:0000313" key="8">
    <source>
        <dbReference type="EMBL" id="MDQ0427350.1"/>
    </source>
</evidence>
<feature type="transmembrane region" description="Helical" evidence="6">
    <location>
        <begin position="71"/>
        <end position="91"/>
    </location>
</feature>
<gene>
    <name evidence="8" type="ORF">QOZ98_000175</name>
</gene>
<keyword evidence="8" id="KW-0548">Nucleotidyltransferase</keyword>
<organism evidence="8 9">
    <name type="scientific">Planomicrobium stackebrandtii</name>
    <dbReference type="NCBI Taxonomy" id="253160"/>
    <lineage>
        <taxon>Bacteria</taxon>
        <taxon>Bacillati</taxon>
        <taxon>Bacillota</taxon>
        <taxon>Bacilli</taxon>
        <taxon>Bacillales</taxon>
        <taxon>Caryophanaceae</taxon>
        <taxon>Planomicrobium</taxon>
    </lineage>
</organism>
<dbReference type="InterPro" id="IPR011620">
    <property type="entry name" value="Sig_transdc_His_kinase_LytS_TM"/>
</dbReference>
<dbReference type="Pfam" id="PF07694">
    <property type="entry name" value="5TM-5TMR_LYT"/>
    <property type="match status" value="1"/>
</dbReference>
<dbReference type="SUPFAM" id="SSF55073">
    <property type="entry name" value="Nucleotide cyclase"/>
    <property type="match status" value="1"/>
</dbReference>
<sequence>MNSLLFFFLENMALIIALLYLALKTKEVLFPDLAESKLLLGLSILFISFLTFSVMYNPYFYQGMRLDLREVPLYFISYIGGWRVGILSAIFPSFYRFSFGGPTVIEGILQSVVLPVIIGSLFRDKKTVNKFFAILNIRRMMVGLLVFELLKSIWMWATTPATFVIIFSMMVFAGIAVLAMGLIANGENHHILVRKELEFFSNQDHLTQLPNMRYFRSKVQTLVAQQVPVAIVMLDVDYFKSYNDTHGHQKGDAVLRSIGQLLRDNTRNKDYVARYGGEEFIFCITDPFDDHEALAIAEKVRIGIEQHHFDGEQLQPGGKLTVSMGISLDSYHKPLEQLIGEADQSLYHSKRNGKNRVSAFGIAGARESIEA</sequence>
<dbReference type="RefSeq" id="WP_308785666.1">
    <property type="nucleotide sequence ID" value="NZ_JAUSWB010000001.1"/>
</dbReference>
<dbReference type="SMART" id="SM00267">
    <property type="entry name" value="GGDEF"/>
    <property type="match status" value="1"/>
</dbReference>
<proteinExistence type="predicted"/>
<keyword evidence="8" id="KW-0808">Transferase</keyword>
<dbReference type="Gene3D" id="3.30.70.270">
    <property type="match status" value="1"/>
</dbReference>
<dbReference type="PANTHER" id="PTHR45138:SF9">
    <property type="entry name" value="DIGUANYLATE CYCLASE DGCM-RELATED"/>
    <property type="match status" value="1"/>
</dbReference>
<dbReference type="EC" id="2.7.7.65" evidence="8"/>
<comment type="subcellular location">
    <subcellularLocation>
        <location evidence="1">Cell membrane</location>
        <topology evidence="1">Multi-pass membrane protein</topology>
    </subcellularLocation>
</comment>
<keyword evidence="4 6" id="KW-1133">Transmembrane helix</keyword>
<feature type="transmembrane region" description="Helical" evidence="6">
    <location>
        <begin position="163"/>
        <end position="184"/>
    </location>
</feature>
<evidence type="ECO:0000256" key="3">
    <source>
        <dbReference type="ARBA" id="ARBA00022692"/>
    </source>
</evidence>
<evidence type="ECO:0000256" key="1">
    <source>
        <dbReference type="ARBA" id="ARBA00004651"/>
    </source>
</evidence>